<keyword evidence="2" id="KW-0548">Nucleotidyltransferase</keyword>
<evidence type="ECO:0000313" key="2">
    <source>
        <dbReference type="EMBL" id="QEC55300.1"/>
    </source>
</evidence>
<dbReference type="Proteomes" id="UP000321204">
    <property type="component" value="Chromosome"/>
</dbReference>
<sequence>MKQLKSLIVCSICITAFALQSFAQGILPEVTIKAIRYKYLSAVGDKEASQPVKVAQRQVAEYDVKKAEFYEDDYDGYFVSFYIPEGKILATYDQDGKLLRTAEKFKNVMVPSVVRDAVAKRFPQWGITENVYLVNYNDGSGATKVYKLLLENGDKRLKVKTNEKGEFL</sequence>
<accession>A0A5B8UGT1</accession>
<dbReference type="GO" id="GO:0016779">
    <property type="term" value="F:nucleotidyltransferase activity"/>
    <property type="evidence" value="ECO:0007669"/>
    <property type="project" value="UniProtKB-KW"/>
</dbReference>
<dbReference type="SUPFAM" id="SSF160574">
    <property type="entry name" value="BT0923-like"/>
    <property type="match status" value="1"/>
</dbReference>
<gene>
    <name evidence="2" type="ORF">FSB75_05060</name>
</gene>
<keyword evidence="2" id="KW-0808">Transferase</keyword>
<dbReference type="Gene3D" id="3.10.450.360">
    <property type="match status" value="1"/>
</dbReference>
<evidence type="ECO:0000256" key="1">
    <source>
        <dbReference type="SAM" id="SignalP"/>
    </source>
</evidence>
<dbReference type="RefSeq" id="WP_146783720.1">
    <property type="nucleotide sequence ID" value="NZ_BAABIO010000006.1"/>
</dbReference>
<evidence type="ECO:0000313" key="3">
    <source>
        <dbReference type="Proteomes" id="UP000321204"/>
    </source>
</evidence>
<dbReference type="AlphaFoldDB" id="A0A5B8UGT1"/>
<name>A0A5B8UGT1_9BACT</name>
<feature type="chain" id="PRO_5023121151" evidence="1">
    <location>
        <begin position="24"/>
        <end position="168"/>
    </location>
</feature>
<dbReference type="EMBL" id="CP042433">
    <property type="protein sequence ID" value="QEC55300.1"/>
    <property type="molecule type" value="Genomic_DNA"/>
</dbReference>
<organism evidence="2 3">
    <name type="scientific">Flavisolibacter ginsenosidimutans</name>
    <dbReference type="NCBI Taxonomy" id="661481"/>
    <lineage>
        <taxon>Bacteria</taxon>
        <taxon>Pseudomonadati</taxon>
        <taxon>Bacteroidota</taxon>
        <taxon>Chitinophagia</taxon>
        <taxon>Chitinophagales</taxon>
        <taxon>Chitinophagaceae</taxon>
        <taxon>Flavisolibacter</taxon>
    </lineage>
</organism>
<proteinExistence type="predicted"/>
<dbReference type="OrthoDB" id="668160at2"/>
<feature type="signal peptide" evidence="1">
    <location>
        <begin position="1"/>
        <end position="23"/>
    </location>
</feature>
<keyword evidence="1" id="KW-0732">Signal</keyword>
<dbReference type="KEGG" id="fgg:FSB75_05060"/>
<reference evidence="2 3" key="1">
    <citation type="journal article" date="2015" name="Int. J. Syst. Evol. Microbiol.">
        <title>Flavisolibacter ginsenosidimutans sp. nov., with ginsenoside-converting activity isolated from soil used for cultivating ginseng.</title>
        <authorList>
            <person name="Zhao Y."/>
            <person name="Liu Q."/>
            <person name="Kang M.S."/>
            <person name="Jin F."/>
            <person name="Yu H."/>
            <person name="Im W.T."/>
        </authorList>
    </citation>
    <scope>NUCLEOTIDE SEQUENCE [LARGE SCALE GENOMIC DNA]</scope>
    <source>
        <strain evidence="2 3">Gsoil 636</strain>
    </source>
</reference>
<keyword evidence="3" id="KW-1185">Reference proteome</keyword>
<protein>
    <submittedName>
        <fullName evidence="2">Nicotinate-nucleotide adenylyltransferase</fullName>
    </submittedName>
</protein>